<dbReference type="CDD" id="cd00834">
    <property type="entry name" value="KAS_I_II"/>
    <property type="match status" value="1"/>
</dbReference>
<dbReference type="PANTHER" id="PTHR11712">
    <property type="entry name" value="POLYKETIDE SYNTHASE-RELATED"/>
    <property type="match status" value="1"/>
</dbReference>
<comment type="caution">
    <text evidence="9">The sequence shown here is derived from an EMBL/GenBank/DDBJ whole genome shotgun (WGS) entry which is preliminary data.</text>
</comment>
<keyword evidence="5" id="KW-0276">Fatty acid metabolism</keyword>
<protein>
    <submittedName>
        <fullName evidence="9">Beta-ketoacyl-ACP synthase</fullName>
    </submittedName>
</protein>
<comment type="similarity">
    <text evidence="2 7">Belongs to the thiolase-like superfamily. Beta-ketoacyl-ACP synthases family.</text>
</comment>
<keyword evidence="6" id="KW-0012">Acyltransferase</keyword>
<evidence type="ECO:0000256" key="1">
    <source>
        <dbReference type="ARBA" id="ARBA00004796"/>
    </source>
</evidence>
<proteinExistence type="inferred from homology"/>
<dbReference type="RefSeq" id="WP_084326499.1">
    <property type="nucleotide sequence ID" value="NZ_CP176579.1"/>
</dbReference>
<dbReference type="EMBL" id="JAECSB010000082">
    <property type="protein sequence ID" value="MBH5145529.1"/>
    <property type="molecule type" value="Genomic_DNA"/>
</dbReference>
<reference evidence="9 10" key="1">
    <citation type="submission" date="2020-12" db="EMBL/GenBank/DDBJ databases">
        <title>Draft genome sequence of furan degrading bacterial strain FUR100.</title>
        <authorList>
            <person name="Woiski C."/>
        </authorList>
    </citation>
    <scope>NUCLEOTIDE SEQUENCE [LARGE SCALE GENOMIC DNA]</scope>
    <source>
        <strain evidence="9 10">FUR100</strain>
    </source>
</reference>
<evidence type="ECO:0000313" key="10">
    <source>
        <dbReference type="Proteomes" id="UP000627573"/>
    </source>
</evidence>
<dbReference type="Pfam" id="PF00109">
    <property type="entry name" value="ketoacyl-synt"/>
    <property type="match status" value="1"/>
</dbReference>
<name>A0A8I1D980_RHOER</name>
<dbReference type="GO" id="GO:0005829">
    <property type="term" value="C:cytosol"/>
    <property type="evidence" value="ECO:0007669"/>
    <property type="project" value="TreeGrafter"/>
</dbReference>
<dbReference type="AlphaFoldDB" id="A0A8I1D980"/>
<organism evidence="9 10">
    <name type="scientific">Rhodococcus erythropolis</name>
    <name type="common">Arthrobacter picolinophilus</name>
    <dbReference type="NCBI Taxonomy" id="1833"/>
    <lineage>
        <taxon>Bacteria</taxon>
        <taxon>Bacillati</taxon>
        <taxon>Actinomycetota</taxon>
        <taxon>Actinomycetes</taxon>
        <taxon>Mycobacteriales</taxon>
        <taxon>Nocardiaceae</taxon>
        <taxon>Rhodococcus</taxon>
        <taxon>Rhodococcus erythropolis group</taxon>
    </lineage>
</organism>
<dbReference type="InterPro" id="IPR014030">
    <property type="entry name" value="Ketoacyl_synth_N"/>
</dbReference>
<dbReference type="InterPro" id="IPR018201">
    <property type="entry name" value="Ketoacyl_synth_AS"/>
</dbReference>
<keyword evidence="3" id="KW-0444">Lipid biosynthesis</keyword>
<dbReference type="SUPFAM" id="SSF53901">
    <property type="entry name" value="Thiolase-like"/>
    <property type="match status" value="2"/>
</dbReference>
<dbReference type="UniPathway" id="UPA00915"/>
<dbReference type="Gene3D" id="3.40.47.10">
    <property type="match status" value="2"/>
</dbReference>
<evidence type="ECO:0000256" key="2">
    <source>
        <dbReference type="ARBA" id="ARBA00008467"/>
    </source>
</evidence>
<dbReference type="GO" id="GO:0030497">
    <property type="term" value="P:fatty acid elongation"/>
    <property type="evidence" value="ECO:0007669"/>
    <property type="project" value="UniProtKB-ARBA"/>
</dbReference>
<dbReference type="NCBIfam" id="NF005589">
    <property type="entry name" value="PRK07314.1"/>
    <property type="match status" value="1"/>
</dbReference>
<accession>A0A8I1D980</accession>
<evidence type="ECO:0000259" key="8">
    <source>
        <dbReference type="PROSITE" id="PS52004"/>
    </source>
</evidence>
<keyword evidence="4 7" id="KW-0808">Transferase</keyword>
<keyword evidence="10" id="KW-1185">Reference proteome</keyword>
<comment type="pathway">
    <text evidence="1">Lipid metabolism; mycolic acid biosynthesis.</text>
</comment>
<evidence type="ECO:0000256" key="3">
    <source>
        <dbReference type="ARBA" id="ARBA00022516"/>
    </source>
</evidence>
<dbReference type="SMART" id="SM00825">
    <property type="entry name" value="PKS_KS"/>
    <property type="match status" value="1"/>
</dbReference>
<gene>
    <name evidence="9" type="ORF">I3517_23305</name>
</gene>
<dbReference type="FunFam" id="3.40.47.10:FF:000029">
    <property type="entry name" value="3-oxoacyl-[acyl-carrier-protein] synthase 1"/>
    <property type="match status" value="1"/>
</dbReference>
<dbReference type="Proteomes" id="UP000627573">
    <property type="component" value="Unassembled WGS sequence"/>
</dbReference>
<evidence type="ECO:0000256" key="7">
    <source>
        <dbReference type="RuleBase" id="RU003694"/>
    </source>
</evidence>
<dbReference type="NCBIfam" id="NF005916">
    <property type="entry name" value="PRK07910.1"/>
    <property type="match status" value="1"/>
</dbReference>
<dbReference type="InterPro" id="IPR000794">
    <property type="entry name" value="Beta-ketoacyl_synthase"/>
</dbReference>
<dbReference type="Pfam" id="PF02801">
    <property type="entry name" value="Ketoacyl-synt_C"/>
    <property type="match status" value="1"/>
</dbReference>
<dbReference type="InterPro" id="IPR016039">
    <property type="entry name" value="Thiolase-like"/>
</dbReference>
<evidence type="ECO:0000256" key="4">
    <source>
        <dbReference type="ARBA" id="ARBA00022679"/>
    </source>
</evidence>
<evidence type="ECO:0000256" key="5">
    <source>
        <dbReference type="ARBA" id="ARBA00023160"/>
    </source>
</evidence>
<evidence type="ECO:0000313" key="9">
    <source>
        <dbReference type="EMBL" id="MBH5145529.1"/>
    </source>
</evidence>
<keyword evidence="5" id="KW-0275">Fatty acid biosynthesis</keyword>
<dbReference type="InterPro" id="IPR014031">
    <property type="entry name" value="Ketoacyl_synth_C"/>
</dbReference>
<dbReference type="FunFam" id="3.40.47.10:FF:000018">
    <property type="entry name" value="3-oxoacyl-[acyl-carrier-protein] synthase 2"/>
    <property type="match status" value="1"/>
</dbReference>
<dbReference type="PANTHER" id="PTHR11712:SF336">
    <property type="entry name" value="3-OXOACYL-[ACYL-CARRIER-PROTEIN] SYNTHASE, MITOCHONDRIAL"/>
    <property type="match status" value="1"/>
</dbReference>
<dbReference type="PROSITE" id="PS00606">
    <property type="entry name" value="KS3_1"/>
    <property type="match status" value="1"/>
</dbReference>
<sequence length="418" mass="42906">MSTTEARSWLGRAPNVVVTSLAATTSVAGDVAGTWKALLAGESGIGLLDDSFVEEFDLPVRIGAHLKVSPDDALTRVEIRRMSWPARVALTLARTAWTDAGSPDVDKDRLAVVIGTGLGGGDALIDAVDRLRTGGYRKVSPFAVQMVMPNGPSATVGLELGARGGVMTPVSACSSGAEAIAQAYRMIAMGDADMVVAGGVEGRIDSFSIASFATMRALSSNNADPAGASRPFDKDRDGFVFGEAGALMVLETEKHALARGATIHARLLGCGTTSDGYHLVAPDPTGRGAARAMTHAIQRAGLTPADITHINAHATATPAGDIAEAQAITTAVGTHAAIYAPKSALGHSVGAVGALEAVLTVLAVRDGVIPPTLNLDTLDPRIDLDVVTTSPRIGPVDYAVNNSFGFGGHNTALVFARP</sequence>
<evidence type="ECO:0000256" key="6">
    <source>
        <dbReference type="ARBA" id="ARBA00023315"/>
    </source>
</evidence>
<feature type="domain" description="Ketosynthase family 3 (KS3)" evidence="8">
    <location>
        <begin position="13"/>
        <end position="417"/>
    </location>
</feature>
<dbReference type="InterPro" id="IPR020841">
    <property type="entry name" value="PKS_Beta-ketoAc_synthase_dom"/>
</dbReference>
<dbReference type="GO" id="GO:0004315">
    <property type="term" value="F:3-oxoacyl-[acyl-carrier-protein] synthase activity"/>
    <property type="evidence" value="ECO:0007669"/>
    <property type="project" value="InterPro"/>
</dbReference>
<dbReference type="PROSITE" id="PS52004">
    <property type="entry name" value="KS3_2"/>
    <property type="match status" value="1"/>
</dbReference>
<keyword evidence="5" id="KW-0443">Lipid metabolism</keyword>